<dbReference type="Pfam" id="PF00644">
    <property type="entry name" value="PARP"/>
    <property type="match status" value="1"/>
</dbReference>
<comment type="caution">
    <text evidence="3">The sequence shown here is derived from an EMBL/GenBank/DDBJ whole genome shotgun (WGS) entry which is preliminary data.</text>
</comment>
<proteinExistence type="predicted"/>
<evidence type="ECO:0000313" key="3">
    <source>
        <dbReference type="EMBL" id="RFU77823.1"/>
    </source>
</evidence>
<dbReference type="SUPFAM" id="SSF56399">
    <property type="entry name" value="ADP-ribosylation"/>
    <property type="match status" value="1"/>
</dbReference>
<evidence type="ECO:0000313" key="4">
    <source>
        <dbReference type="Proteomes" id="UP000266272"/>
    </source>
</evidence>
<sequence length="528" mass="59536">MAFASKLIYKHLPTAVATWSQETSEDLNEETFQFQFSNFTFQLCLSLDHQHYLSSRVLDTHSSIPRRILDPLRQNVRSIFLTLYKEEDESSHVKEGDLQVAILQALEHLSEYREEGKYQAGAKKTASISNKGFSASEISSWEDVVSNPIGLDVSTIRDTASFLLGMTPEQIAGQIPKVWRIIHMESIIREDLLKRFTRYQTRLREFLPNQPNLRKKLPPHSSLDGRYRSTLSMEDVVEDMVKPRVTFHGTSLRSVRSIIRNGLLLPGQLIDGKRVESPRSGIAFNRGIYSSQSASYAMSYASGQQELTPLGALPSMRLFVCATVMGRTYVDKPGSKLGSVHGPLIDGFESHFDGKFEYITYEPRAILPCFVIHLDLGSEAALQAVRAAQLNPSAALQEDTSANKQTTPGASRHQHVQDESAGDRKRRQLALKAAAMKWFPYGFGTATGTSFVIEDIGEVSEDEEDFGVWQAERHAYEPKDDWLGSRGPESLGWDEEEGSMDKGLFLDSYQREREVRVQRSKNDDRKTD</sequence>
<protein>
    <recommendedName>
        <fullName evidence="2">PARP catalytic domain-containing protein</fullName>
    </recommendedName>
</protein>
<dbReference type="OrthoDB" id="10256774at2759"/>
<feature type="region of interest" description="Disordered" evidence="1">
    <location>
        <begin position="477"/>
        <end position="505"/>
    </location>
</feature>
<dbReference type="EMBL" id="PXOA01000250">
    <property type="protein sequence ID" value="RFU77823.1"/>
    <property type="molecule type" value="Genomic_DNA"/>
</dbReference>
<keyword evidence="4" id="KW-1185">Reference proteome</keyword>
<feature type="compositionally biased region" description="Polar residues" evidence="1">
    <location>
        <begin position="393"/>
        <end position="409"/>
    </location>
</feature>
<evidence type="ECO:0000256" key="1">
    <source>
        <dbReference type="SAM" id="MobiDB-lite"/>
    </source>
</evidence>
<dbReference type="Proteomes" id="UP000266272">
    <property type="component" value="Unassembled WGS sequence"/>
</dbReference>
<reference evidence="3 4" key="1">
    <citation type="journal article" date="2018" name="PLoS Pathog.">
        <title>Evolution of structural diversity of trichothecenes, a family of toxins produced by plant pathogenic and entomopathogenic fungi.</title>
        <authorList>
            <person name="Proctor R.H."/>
            <person name="McCormick S.P."/>
            <person name="Kim H.S."/>
            <person name="Cardoza R.E."/>
            <person name="Stanley A.M."/>
            <person name="Lindo L."/>
            <person name="Kelly A."/>
            <person name="Brown D.W."/>
            <person name="Lee T."/>
            <person name="Vaughan M.M."/>
            <person name="Alexander N.J."/>
            <person name="Busman M."/>
            <person name="Gutierrez S."/>
        </authorList>
    </citation>
    <scope>NUCLEOTIDE SEQUENCE [LARGE SCALE GENOMIC DNA]</scope>
    <source>
        <strain evidence="3 4">IBT 40837</strain>
    </source>
</reference>
<feature type="domain" description="PARP catalytic" evidence="2">
    <location>
        <begin position="221"/>
        <end position="326"/>
    </location>
</feature>
<evidence type="ECO:0000259" key="2">
    <source>
        <dbReference type="Pfam" id="PF00644"/>
    </source>
</evidence>
<dbReference type="Gene3D" id="3.90.228.10">
    <property type="match status" value="1"/>
</dbReference>
<organism evidence="3 4">
    <name type="scientific">Trichoderma arundinaceum</name>
    <dbReference type="NCBI Taxonomy" id="490622"/>
    <lineage>
        <taxon>Eukaryota</taxon>
        <taxon>Fungi</taxon>
        <taxon>Dikarya</taxon>
        <taxon>Ascomycota</taxon>
        <taxon>Pezizomycotina</taxon>
        <taxon>Sordariomycetes</taxon>
        <taxon>Hypocreomycetidae</taxon>
        <taxon>Hypocreales</taxon>
        <taxon>Hypocreaceae</taxon>
        <taxon>Trichoderma</taxon>
    </lineage>
</organism>
<gene>
    <name evidence="3" type="ORF">TARUN_4407</name>
</gene>
<name>A0A395NPI3_TRIAR</name>
<dbReference type="AlphaFoldDB" id="A0A395NPI3"/>
<accession>A0A395NPI3</accession>
<feature type="region of interest" description="Disordered" evidence="1">
    <location>
        <begin position="393"/>
        <end position="425"/>
    </location>
</feature>
<dbReference type="GO" id="GO:0003950">
    <property type="term" value="F:NAD+ poly-ADP-ribosyltransferase activity"/>
    <property type="evidence" value="ECO:0007669"/>
    <property type="project" value="InterPro"/>
</dbReference>
<dbReference type="InterPro" id="IPR012317">
    <property type="entry name" value="Poly(ADP-ribose)pol_cat_dom"/>
</dbReference>